<evidence type="ECO:0000313" key="2">
    <source>
        <dbReference type="EMBL" id="GAA5052262.1"/>
    </source>
</evidence>
<feature type="compositionally biased region" description="Basic and acidic residues" evidence="1">
    <location>
        <begin position="11"/>
        <end position="21"/>
    </location>
</feature>
<dbReference type="Proteomes" id="UP001500603">
    <property type="component" value="Unassembled WGS sequence"/>
</dbReference>
<evidence type="ECO:0000313" key="3">
    <source>
        <dbReference type="Proteomes" id="UP001500603"/>
    </source>
</evidence>
<accession>A0ABP9K693</accession>
<gene>
    <name evidence="2" type="ORF">GCM10023318_24690</name>
</gene>
<name>A0ABP9K693_9NOCA</name>
<reference evidence="3" key="1">
    <citation type="journal article" date="2019" name="Int. J. Syst. Evol. Microbiol.">
        <title>The Global Catalogue of Microorganisms (GCM) 10K type strain sequencing project: providing services to taxonomists for standard genome sequencing and annotation.</title>
        <authorList>
            <consortium name="The Broad Institute Genomics Platform"/>
            <consortium name="The Broad Institute Genome Sequencing Center for Infectious Disease"/>
            <person name="Wu L."/>
            <person name="Ma J."/>
        </authorList>
    </citation>
    <scope>NUCLEOTIDE SEQUENCE [LARGE SCALE GENOMIC DNA]</scope>
    <source>
        <strain evidence="3">JCM 18298</strain>
    </source>
</reference>
<organism evidence="2 3">
    <name type="scientific">Nocardia callitridis</name>
    <dbReference type="NCBI Taxonomy" id="648753"/>
    <lineage>
        <taxon>Bacteria</taxon>
        <taxon>Bacillati</taxon>
        <taxon>Actinomycetota</taxon>
        <taxon>Actinomycetes</taxon>
        <taxon>Mycobacteriales</taxon>
        <taxon>Nocardiaceae</taxon>
        <taxon>Nocardia</taxon>
    </lineage>
</organism>
<protein>
    <submittedName>
        <fullName evidence="2">Uncharacterized protein</fullName>
    </submittedName>
</protein>
<comment type="caution">
    <text evidence="2">The sequence shown here is derived from an EMBL/GenBank/DDBJ whole genome shotgun (WGS) entry which is preliminary data.</text>
</comment>
<sequence length="73" mass="8063">MRRKSYGRCPHGGEAEEVARRVEEHAETLSARLEIRNDGTEAGEESLRLVQVFYGEVERDAPCGSGYGHGGGW</sequence>
<dbReference type="EMBL" id="BAABJM010000002">
    <property type="protein sequence ID" value="GAA5052262.1"/>
    <property type="molecule type" value="Genomic_DNA"/>
</dbReference>
<feature type="region of interest" description="Disordered" evidence="1">
    <location>
        <begin position="1"/>
        <end position="21"/>
    </location>
</feature>
<proteinExistence type="predicted"/>
<keyword evidence="3" id="KW-1185">Reference proteome</keyword>
<evidence type="ECO:0000256" key="1">
    <source>
        <dbReference type="SAM" id="MobiDB-lite"/>
    </source>
</evidence>